<evidence type="ECO:0000313" key="7">
    <source>
        <dbReference type="Proteomes" id="UP000241229"/>
    </source>
</evidence>
<keyword evidence="2 3" id="KW-0802">TPR repeat</keyword>
<accession>A0A2P7RX89</accession>
<dbReference type="RefSeq" id="WP_106774724.1">
    <property type="nucleotide sequence ID" value="NZ_PXYK01000029.1"/>
</dbReference>
<comment type="caution">
    <text evidence="6">The sequence shown here is derived from an EMBL/GenBank/DDBJ whole genome shotgun (WGS) entry which is preliminary data.</text>
</comment>
<dbReference type="SUPFAM" id="SSF52113">
    <property type="entry name" value="BRCT domain"/>
    <property type="match status" value="1"/>
</dbReference>
<feature type="domain" description="BRCT" evidence="5">
    <location>
        <begin position="1"/>
        <end position="46"/>
    </location>
</feature>
<dbReference type="Pfam" id="PF13432">
    <property type="entry name" value="TPR_16"/>
    <property type="match status" value="1"/>
</dbReference>
<dbReference type="PANTHER" id="PTHR44858">
    <property type="entry name" value="TETRATRICOPEPTIDE REPEAT PROTEIN 6"/>
    <property type="match status" value="1"/>
</dbReference>
<proteinExistence type="predicted"/>
<dbReference type="AlphaFoldDB" id="A0A2P7RX89"/>
<evidence type="ECO:0000256" key="3">
    <source>
        <dbReference type="PROSITE-ProRule" id="PRU00339"/>
    </source>
</evidence>
<feature type="repeat" description="TPR" evidence="3">
    <location>
        <begin position="304"/>
        <end position="337"/>
    </location>
</feature>
<dbReference type="InterPro" id="IPR050498">
    <property type="entry name" value="Ycf3"/>
</dbReference>
<keyword evidence="6" id="KW-0808">Transferase</keyword>
<dbReference type="Gene3D" id="1.25.40.10">
    <property type="entry name" value="Tetratricopeptide repeat domain"/>
    <property type="match status" value="2"/>
</dbReference>
<evidence type="ECO:0000256" key="2">
    <source>
        <dbReference type="ARBA" id="ARBA00022803"/>
    </source>
</evidence>
<reference evidence="6 7" key="1">
    <citation type="submission" date="2018-03" db="EMBL/GenBank/DDBJ databases">
        <title>The draft genome of Mesorhizobium sp. 6GN-30.</title>
        <authorList>
            <person name="Liu L."/>
            <person name="Li L."/>
            <person name="Wang T."/>
            <person name="Zhang X."/>
            <person name="Liang L."/>
        </authorList>
    </citation>
    <scope>NUCLEOTIDE SEQUENCE [LARGE SCALE GENOMIC DNA]</scope>
    <source>
        <strain evidence="6 7">6GN30</strain>
    </source>
</reference>
<dbReference type="PROSITE" id="PS50172">
    <property type="entry name" value="BRCT"/>
    <property type="match status" value="1"/>
</dbReference>
<keyword evidence="4" id="KW-0175">Coiled coil</keyword>
<dbReference type="OrthoDB" id="8417270at2"/>
<dbReference type="InterPro" id="IPR011990">
    <property type="entry name" value="TPR-like_helical_dom_sf"/>
</dbReference>
<dbReference type="SUPFAM" id="SSF48452">
    <property type="entry name" value="TPR-like"/>
    <property type="match status" value="1"/>
</dbReference>
<dbReference type="Gene3D" id="3.40.50.10190">
    <property type="entry name" value="BRCT domain"/>
    <property type="match status" value="1"/>
</dbReference>
<dbReference type="InterPro" id="IPR019734">
    <property type="entry name" value="TPR_rpt"/>
</dbReference>
<dbReference type="Pfam" id="PF14559">
    <property type="entry name" value="TPR_19"/>
    <property type="match status" value="1"/>
</dbReference>
<organism evidence="6 7">
    <name type="scientific">Kumtagia ephedrae</name>
    <dbReference type="NCBI Taxonomy" id="2116701"/>
    <lineage>
        <taxon>Bacteria</taxon>
        <taxon>Pseudomonadati</taxon>
        <taxon>Pseudomonadota</taxon>
        <taxon>Alphaproteobacteria</taxon>
        <taxon>Hyphomicrobiales</taxon>
        <taxon>Phyllobacteriaceae</taxon>
        <taxon>Kumtagia</taxon>
    </lineage>
</organism>
<feature type="coiled-coil region" evidence="4">
    <location>
        <begin position="195"/>
        <end position="222"/>
    </location>
</feature>
<evidence type="ECO:0000259" key="5">
    <source>
        <dbReference type="PROSITE" id="PS50172"/>
    </source>
</evidence>
<protein>
    <submittedName>
        <fullName evidence="6">O-linked GlcNAc transferase</fullName>
    </submittedName>
</protein>
<evidence type="ECO:0000256" key="1">
    <source>
        <dbReference type="ARBA" id="ARBA00022737"/>
    </source>
</evidence>
<sequence>MSALAGNTICLIGALASFPRRAVRREVERQGGVLRGSVTRGTTHVVFGHRLIESWDESRIEAAVERERSAGRQLLSENGFLRLLGLAQPAPATVARQVLIEQAGLPPAIFDLLALFDAFERDVEPFTFRDLILAKKYVMLLVGTSWSTIVRSIRRSPSVGALASLALHAERSDAIYAQHAQGGVSELDGQVMLPLATDDVELEALRALADEAEAQERHEQAAAIYREYLAHRPGNAVVHFNRGNCLRHLGRLAEAGQAYMGAIKRDPKFVEAWFNLAAIDAEQGRTDAARRSLSKAIALDAGYADAVYNLASLEYEAGNLAEARRWWLRYLELDPHSEWGRIAARGIQFVDLAQKNAS</sequence>
<evidence type="ECO:0000313" key="6">
    <source>
        <dbReference type="EMBL" id="PSJ54847.1"/>
    </source>
</evidence>
<dbReference type="InterPro" id="IPR001357">
    <property type="entry name" value="BRCT_dom"/>
</dbReference>
<evidence type="ECO:0000256" key="4">
    <source>
        <dbReference type="SAM" id="Coils"/>
    </source>
</evidence>
<dbReference type="EMBL" id="PXYK01000029">
    <property type="protein sequence ID" value="PSJ54847.1"/>
    <property type="molecule type" value="Genomic_DNA"/>
</dbReference>
<dbReference type="InterPro" id="IPR036420">
    <property type="entry name" value="BRCT_dom_sf"/>
</dbReference>
<dbReference type="PANTHER" id="PTHR44858:SF1">
    <property type="entry name" value="UDP-N-ACETYLGLUCOSAMINE--PEPTIDE N-ACETYLGLUCOSAMINYLTRANSFERASE SPINDLY-RELATED"/>
    <property type="match status" value="1"/>
</dbReference>
<dbReference type="GO" id="GO:0016740">
    <property type="term" value="F:transferase activity"/>
    <property type="evidence" value="ECO:0007669"/>
    <property type="project" value="UniProtKB-KW"/>
</dbReference>
<dbReference type="PROSITE" id="PS50005">
    <property type="entry name" value="TPR"/>
    <property type="match status" value="1"/>
</dbReference>
<name>A0A2P7RX89_9HYPH</name>
<dbReference type="Proteomes" id="UP000241229">
    <property type="component" value="Unassembled WGS sequence"/>
</dbReference>
<keyword evidence="1" id="KW-0677">Repeat</keyword>
<keyword evidence="7" id="KW-1185">Reference proteome</keyword>
<gene>
    <name evidence="6" type="ORF">C7I84_23855</name>
</gene>
<dbReference type="SMART" id="SM00028">
    <property type="entry name" value="TPR"/>
    <property type="match status" value="4"/>
</dbReference>